<dbReference type="Pfam" id="PF13556">
    <property type="entry name" value="HTH_30"/>
    <property type="match status" value="1"/>
</dbReference>
<evidence type="ECO:0000313" key="2">
    <source>
        <dbReference type="EMBL" id="MCI3273472.1"/>
    </source>
</evidence>
<dbReference type="InterPro" id="IPR042070">
    <property type="entry name" value="PucR_C-HTH_sf"/>
</dbReference>
<evidence type="ECO:0000313" key="3">
    <source>
        <dbReference type="Proteomes" id="UP001165269"/>
    </source>
</evidence>
<proteinExistence type="predicted"/>
<accession>A0ABS9Y8B8</accession>
<dbReference type="Proteomes" id="UP001165269">
    <property type="component" value="Unassembled WGS sequence"/>
</dbReference>
<feature type="domain" description="PucR C-terminal helix-turn-helix" evidence="1">
    <location>
        <begin position="322"/>
        <end position="380"/>
    </location>
</feature>
<reference evidence="2" key="1">
    <citation type="submission" date="2022-03" db="EMBL/GenBank/DDBJ databases">
        <title>Streptomyces 7R015 and 7R016 isolated from Barleria lupulina in Thailand.</title>
        <authorList>
            <person name="Kanchanasin P."/>
            <person name="Phongsopitanun W."/>
            <person name="Tanasupawat S."/>
        </authorList>
    </citation>
    <scope>NUCLEOTIDE SEQUENCE</scope>
    <source>
        <strain evidence="2">7R015</strain>
    </source>
</reference>
<gene>
    <name evidence="2" type="ORF">MQP27_20450</name>
</gene>
<dbReference type="PANTHER" id="PTHR33744:SF17">
    <property type="entry name" value="CONSERVED PROTEIN"/>
    <property type="match status" value="1"/>
</dbReference>
<comment type="caution">
    <text evidence="2">The sequence shown here is derived from an EMBL/GenBank/DDBJ whole genome shotgun (WGS) entry which is preliminary data.</text>
</comment>
<dbReference type="Gene3D" id="1.10.10.2840">
    <property type="entry name" value="PucR C-terminal helix-turn-helix domain"/>
    <property type="match status" value="1"/>
</dbReference>
<organism evidence="2 3">
    <name type="scientific">Streptomyces cylindrosporus</name>
    <dbReference type="NCBI Taxonomy" id="2927583"/>
    <lineage>
        <taxon>Bacteria</taxon>
        <taxon>Bacillati</taxon>
        <taxon>Actinomycetota</taxon>
        <taxon>Actinomycetes</taxon>
        <taxon>Kitasatosporales</taxon>
        <taxon>Streptomycetaceae</taxon>
        <taxon>Streptomyces</taxon>
    </lineage>
</organism>
<dbReference type="RefSeq" id="WP_242766732.1">
    <property type="nucleotide sequence ID" value="NZ_JALDAY010000006.1"/>
</dbReference>
<evidence type="ECO:0000259" key="1">
    <source>
        <dbReference type="Pfam" id="PF13556"/>
    </source>
</evidence>
<dbReference type="PANTHER" id="PTHR33744">
    <property type="entry name" value="CARBOHYDRATE DIACID REGULATOR"/>
    <property type="match status" value="1"/>
</dbReference>
<keyword evidence="3" id="KW-1185">Reference proteome</keyword>
<sequence length="395" mass="42135">MDIDTTVEHLAALLERPLVLYDVDLNVAAYSAHDADVDEARRLTILSRRGSATVRDMLRASGAAHTASPVRLPAADGVPERIAVGVRHDGRLMGYLVWVEPGAPRDVPATVRELLDRFGPDLGRLLAVRALDSQETRLRLRMLVSDLVSDDAARRAEAARALVDDGALPDAAEYTGFVIAAPDAGGSSAAQRRTALESALAGLARSMREAVAGAVIGDRAVAVLAHGASRSRTPVRPPAREGVLVGMGAPVHELSDTVSSVRQARLAVRGGELDPVRYGPVVSWDDLGLDRLLLRLPLERLTVEDLPASVARLVDPASGPDLATTLEAYLDCGADGQETAKRLMIHRSTLYYRLDRARKVTGADLRDGAARRELHTGLRVARLAGILPLFPSTGG</sequence>
<dbReference type="InterPro" id="IPR051448">
    <property type="entry name" value="CdaR-like_regulators"/>
</dbReference>
<name>A0ABS9Y8B8_9ACTN</name>
<protein>
    <submittedName>
        <fullName evidence="2">Helix-turn-helix domain-containing protein</fullName>
    </submittedName>
</protein>
<dbReference type="EMBL" id="JALDAY010000006">
    <property type="protein sequence ID" value="MCI3273472.1"/>
    <property type="molecule type" value="Genomic_DNA"/>
</dbReference>
<dbReference type="InterPro" id="IPR025736">
    <property type="entry name" value="PucR_C-HTH_dom"/>
</dbReference>